<dbReference type="InterPro" id="IPR038731">
    <property type="entry name" value="RgtA/B/C-like"/>
</dbReference>
<dbReference type="eggNOG" id="COG1807">
    <property type="taxonomic scope" value="Bacteria"/>
</dbReference>
<dbReference type="GO" id="GO:0009103">
    <property type="term" value="P:lipopolysaccharide biosynthetic process"/>
    <property type="evidence" value="ECO:0007669"/>
    <property type="project" value="TreeGrafter"/>
</dbReference>
<keyword evidence="6 8" id="KW-1133">Transmembrane helix</keyword>
<gene>
    <name evidence="10" type="ORF">LF41_2975</name>
</gene>
<dbReference type="STRING" id="1300345.LF41_2975"/>
<evidence type="ECO:0000256" key="4">
    <source>
        <dbReference type="ARBA" id="ARBA00022679"/>
    </source>
</evidence>
<evidence type="ECO:0000256" key="2">
    <source>
        <dbReference type="ARBA" id="ARBA00022475"/>
    </source>
</evidence>
<feature type="transmembrane region" description="Helical" evidence="8">
    <location>
        <begin position="165"/>
        <end position="192"/>
    </location>
</feature>
<dbReference type="Pfam" id="PF13231">
    <property type="entry name" value="PMT_2"/>
    <property type="match status" value="1"/>
</dbReference>
<accession>A0A0A2WM18</accession>
<reference evidence="10 11" key="1">
    <citation type="submission" date="2014-09" db="EMBL/GenBank/DDBJ databases">
        <title>Genome sequences of Lysobacter dokdonensis DS-58.</title>
        <authorList>
            <person name="Kim J.F."/>
            <person name="Kwak M.-J."/>
        </authorList>
    </citation>
    <scope>NUCLEOTIDE SEQUENCE [LARGE SCALE GENOMIC DNA]</scope>
    <source>
        <strain evidence="10 11">DS-58</strain>
    </source>
</reference>
<evidence type="ECO:0000256" key="6">
    <source>
        <dbReference type="ARBA" id="ARBA00022989"/>
    </source>
</evidence>
<name>A0A0A2WM18_9GAMM</name>
<feature type="domain" description="Glycosyltransferase RgtA/B/C/D-like" evidence="9">
    <location>
        <begin position="67"/>
        <end position="220"/>
    </location>
</feature>
<evidence type="ECO:0000256" key="5">
    <source>
        <dbReference type="ARBA" id="ARBA00022692"/>
    </source>
</evidence>
<proteinExistence type="predicted"/>
<keyword evidence="5 8" id="KW-0812">Transmembrane</keyword>
<feature type="transmembrane region" description="Helical" evidence="8">
    <location>
        <begin position="336"/>
        <end position="355"/>
    </location>
</feature>
<dbReference type="GO" id="GO:0016763">
    <property type="term" value="F:pentosyltransferase activity"/>
    <property type="evidence" value="ECO:0007669"/>
    <property type="project" value="TreeGrafter"/>
</dbReference>
<feature type="transmembrane region" description="Helical" evidence="8">
    <location>
        <begin position="120"/>
        <end position="145"/>
    </location>
</feature>
<dbReference type="GO" id="GO:0010041">
    <property type="term" value="P:response to iron(III) ion"/>
    <property type="evidence" value="ECO:0007669"/>
    <property type="project" value="TreeGrafter"/>
</dbReference>
<dbReference type="PANTHER" id="PTHR33908">
    <property type="entry name" value="MANNOSYLTRANSFERASE YKCB-RELATED"/>
    <property type="match status" value="1"/>
</dbReference>
<evidence type="ECO:0000256" key="8">
    <source>
        <dbReference type="SAM" id="Phobius"/>
    </source>
</evidence>
<dbReference type="EMBL" id="JRKJ01000008">
    <property type="protein sequence ID" value="KGQ19325.1"/>
    <property type="molecule type" value="Genomic_DNA"/>
</dbReference>
<evidence type="ECO:0000256" key="7">
    <source>
        <dbReference type="ARBA" id="ARBA00023136"/>
    </source>
</evidence>
<keyword evidence="7 8" id="KW-0472">Membrane</keyword>
<dbReference type="OrthoDB" id="9775035at2"/>
<comment type="caution">
    <text evidence="10">The sequence shown here is derived from an EMBL/GenBank/DDBJ whole genome shotgun (WGS) entry which is preliminary data.</text>
</comment>
<dbReference type="PANTHER" id="PTHR33908:SF3">
    <property type="entry name" value="UNDECAPRENYL PHOSPHATE-ALPHA-4-AMINO-4-DEOXY-L-ARABINOSE ARABINOSYL TRANSFERASE"/>
    <property type="match status" value="1"/>
</dbReference>
<evidence type="ECO:0000313" key="11">
    <source>
        <dbReference type="Proteomes" id="UP000030518"/>
    </source>
</evidence>
<feature type="transmembrane region" description="Helical" evidence="8">
    <location>
        <begin position="204"/>
        <end position="226"/>
    </location>
</feature>
<evidence type="ECO:0000256" key="3">
    <source>
        <dbReference type="ARBA" id="ARBA00022676"/>
    </source>
</evidence>
<dbReference type="Proteomes" id="UP000030518">
    <property type="component" value="Unassembled WGS sequence"/>
</dbReference>
<feature type="transmembrane region" description="Helical" evidence="8">
    <location>
        <begin position="12"/>
        <end position="33"/>
    </location>
</feature>
<organism evidence="10 11">
    <name type="scientific">Lysobacter dokdonensis DS-58</name>
    <dbReference type="NCBI Taxonomy" id="1300345"/>
    <lineage>
        <taxon>Bacteria</taxon>
        <taxon>Pseudomonadati</taxon>
        <taxon>Pseudomonadota</taxon>
        <taxon>Gammaproteobacteria</taxon>
        <taxon>Lysobacterales</taxon>
        <taxon>Lysobacteraceae</taxon>
        <taxon>Noviluteimonas</taxon>
    </lineage>
</organism>
<protein>
    <submittedName>
        <fullName evidence="10">Glycosyl transferase</fullName>
    </submittedName>
</protein>
<dbReference type="AlphaFoldDB" id="A0A0A2WM18"/>
<evidence type="ECO:0000313" key="10">
    <source>
        <dbReference type="EMBL" id="KGQ19325.1"/>
    </source>
</evidence>
<comment type="subcellular location">
    <subcellularLocation>
        <location evidence="1">Cell membrane</location>
        <topology evidence="1">Multi-pass membrane protein</topology>
    </subcellularLocation>
</comment>
<feature type="transmembrane region" description="Helical" evidence="8">
    <location>
        <begin position="293"/>
        <end position="316"/>
    </location>
</feature>
<keyword evidence="11" id="KW-1185">Reference proteome</keyword>
<evidence type="ECO:0000259" key="9">
    <source>
        <dbReference type="Pfam" id="PF13231"/>
    </source>
</evidence>
<feature type="transmembrane region" description="Helical" evidence="8">
    <location>
        <begin position="261"/>
        <end position="281"/>
    </location>
</feature>
<dbReference type="InterPro" id="IPR050297">
    <property type="entry name" value="LipidA_mod_glycosyltrf_83"/>
</dbReference>
<feature type="transmembrane region" description="Helical" evidence="8">
    <location>
        <begin position="87"/>
        <end position="108"/>
    </location>
</feature>
<dbReference type="RefSeq" id="WP_036168267.1">
    <property type="nucleotide sequence ID" value="NZ_JRKJ01000008.1"/>
</dbReference>
<sequence length="482" mass="53907">MHASWHTQSGRRALLVATMLALAFAFLGSRGLWDPDEGRYTNIAANMLSSGDWLVPHRQHEVGHWTKPPLTYWAVAASMGAFGLGTWGARIPSALAYLACTCMVARIARRLAPGQETRAALTFATMLLPAIASQLVTTDFLLAAFETLGMWAYVELRWGDGRARWWWVAWIAFALAFLTKGPPGLLPMLAIALAEWKSPRERRVFHVAGFAAFAVLALSWFVAVSARNPHLVPYFLGKEVIDRVATDEFRRHGEWYGWAEVYIPTLMIGTFPWTLSVVAWLRGRLPTAHDRFVAAWIVLPLVVFCIARSRLPLYLLPLFAPIAIATVLPRAGMRPMPWNMLMVWVPVLIGLRIVGASIEAPQDARAWADAIRTRAPGPIDQVVFVDDAARYGLRVHLDAEVEQVSLASVAAPDEARIDPAFDESAARELAEDPDPLRTVWIVESHRWNAARRDLQTRGFRTHALGTPWRDRVFFRVERGQGP</sequence>
<keyword evidence="3" id="KW-0328">Glycosyltransferase</keyword>
<dbReference type="GO" id="GO:0005886">
    <property type="term" value="C:plasma membrane"/>
    <property type="evidence" value="ECO:0007669"/>
    <property type="project" value="UniProtKB-SubCell"/>
</dbReference>
<keyword evidence="4 10" id="KW-0808">Transferase</keyword>
<evidence type="ECO:0000256" key="1">
    <source>
        <dbReference type="ARBA" id="ARBA00004651"/>
    </source>
</evidence>
<keyword evidence="2" id="KW-1003">Cell membrane</keyword>
<dbReference type="PATRIC" id="fig|1300345.3.peg.1519"/>